<comment type="caution">
    <text evidence="1">The sequence shown here is derived from an EMBL/GenBank/DDBJ whole genome shotgun (WGS) entry which is preliminary data.</text>
</comment>
<proteinExistence type="predicted"/>
<feature type="non-terminal residue" evidence="1">
    <location>
        <position position="1"/>
    </location>
</feature>
<sequence>TVKIIELAPLFDFNKRLNAIWEEIKAESTKQNLAITKDDQGDGSNTQYGLSFPFILLPQE</sequence>
<accession>X1UEA4</accession>
<name>X1UEA4_9ZZZZ</name>
<gene>
    <name evidence="1" type="ORF">S12H4_46441</name>
</gene>
<reference evidence="1" key="1">
    <citation type="journal article" date="2014" name="Front. Microbiol.">
        <title>High frequency of phylogenetically diverse reductive dehalogenase-homologous genes in deep subseafloor sedimentary metagenomes.</title>
        <authorList>
            <person name="Kawai M."/>
            <person name="Futagami T."/>
            <person name="Toyoda A."/>
            <person name="Takaki Y."/>
            <person name="Nishi S."/>
            <person name="Hori S."/>
            <person name="Arai W."/>
            <person name="Tsubouchi T."/>
            <person name="Morono Y."/>
            <person name="Uchiyama I."/>
            <person name="Ito T."/>
            <person name="Fujiyama A."/>
            <person name="Inagaki F."/>
            <person name="Takami H."/>
        </authorList>
    </citation>
    <scope>NUCLEOTIDE SEQUENCE</scope>
    <source>
        <strain evidence="1">Expedition CK06-06</strain>
    </source>
</reference>
<organism evidence="1">
    <name type="scientific">marine sediment metagenome</name>
    <dbReference type="NCBI Taxonomy" id="412755"/>
    <lineage>
        <taxon>unclassified sequences</taxon>
        <taxon>metagenomes</taxon>
        <taxon>ecological metagenomes</taxon>
    </lineage>
</organism>
<dbReference type="EMBL" id="BARW01028817">
    <property type="protein sequence ID" value="GAJ15848.1"/>
    <property type="molecule type" value="Genomic_DNA"/>
</dbReference>
<evidence type="ECO:0000313" key="1">
    <source>
        <dbReference type="EMBL" id="GAJ15848.1"/>
    </source>
</evidence>
<dbReference type="AlphaFoldDB" id="X1UEA4"/>
<protein>
    <submittedName>
        <fullName evidence="1">Uncharacterized protein</fullName>
    </submittedName>
</protein>